<keyword evidence="2" id="KW-1185">Reference proteome</keyword>
<dbReference type="Gene3D" id="3.30.530.20">
    <property type="match status" value="1"/>
</dbReference>
<reference evidence="2" key="1">
    <citation type="submission" date="2016-10" db="EMBL/GenBank/DDBJ databases">
        <authorList>
            <person name="Varghese N."/>
            <person name="Submissions S."/>
        </authorList>
    </citation>
    <scope>NUCLEOTIDE SEQUENCE [LARGE SCALE GENOMIC DNA]</scope>
    <source>
        <strain evidence="2">CGMCC 4.5579</strain>
    </source>
</reference>
<evidence type="ECO:0000313" key="1">
    <source>
        <dbReference type="EMBL" id="SFQ67772.1"/>
    </source>
</evidence>
<dbReference type="EMBL" id="FOWW01000012">
    <property type="protein sequence ID" value="SFQ67772.1"/>
    <property type="molecule type" value="Genomic_DNA"/>
</dbReference>
<dbReference type="STRING" id="587909.SAMN05421810_112101"/>
<dbReference type="Pfam" id="PF10604">
    <property type="entry name" value="Polyketide_cyc2"/>
    <property type="match status" value="1"/>
</dbReference>
<dbReference type="SUPFAM" id="SSF55961">
    <property type="entry name" value="Bet v1-like"/>
    <property type="match status" value="1"/>
</dbReference>
<protein>
    <submittedName>
        <fullName evidence="1">Polyketide cyclase / dehydrase and lipid transport</fullName>
    </submittedName>
</protein>
<organism evidence="1 2">
    <name type="scientific">Amycolatopsis arida</name>
    <dbReference type="NCBI Taxonomy" id="587909"/>
    <lineage>
        <taxon>Bacteria</taxon>
        <taxon>Bacillati</taxon>
        <taxon>Actinomycetota</taxon>
        <taxon>Actinomycetes</taxon>
        <taxon>Pseudonocardiales</taxon>
        <taxon>Pseudonocardiaceae</taxon>
        <taxon>Amycolatopsis</taxon>
    </lineage>
</organism>
<accession>A0A1I6AGK1</accession>
<name>A0A1I6AGK1_9PSEU</name>
<dbReference type="Proteomes" id="UP000198727">
    <property type="component" value="Unassembled WGS sequence"/>
</dbReference>
<gene>
    <name evidence="1" type="ORF">SAMN05421810_112101</name>
</gene>
<dbReference type="AlphaFoldDB" id="A0A1I6AGK1"/>
<evidence type="ECO:0000313" key="2">
    <source>
        <dbReference type="Proteomes" id="UP000198727"/>
    </source>
</evidence>
<dbReference type="InterPro" id="IPR023393">
    <property type="entry name" value="START-like_dom_sf"/>
</dbReference>
<proteinExistence type="predicted"/>
<dbReference type="InterPro" id="IPR019587">
    <property type="entry name" value="Polyketide_cyclase/dehydratase"/>
</dbReference>
<sequence length="152" mass="17423">MIDYRFHVVWSIDAPVPRVADALTDLAGYPSWWPDVRAVCRVDDDTAEVRCRSALPYELRLWLRRVEQRVERDHRRGRLRVALTGDLEGFVGCVLTGRPGGTRLDIVQQVVVRKPVLRWLSPLARPLFRANHAVMMRRGRHGLSAHLTARPG</sequence>